<feature type="region of interest" description="Disordered" evidence="2">
    <location>
        <begin position="660"/>
        <end position="733"/>
    </location>
</feature>
<feature type="region of interest" description="Disordered" evidence="2">
    <location>
        <begin position="591"/>
        <end position="611"/>
    </location>
</feature>
<evidence type="ECO:0000259" key="3">
    <source>
        <dbReference type="PROSITE" id="PS50222"/>
    </source>
</evidence>
<dbReference type="GO" id="GO:0005737">
    <property type="term" value="C:cytoplasm"/>
    <property type="evidence" value="ECO:0007669"/>
    <property type="project" value="TreeGrafter"/>
</dbReference>
<dbReference type="SUPFAM" id="SSF47473">
    <property type="entry name" value="EF-hand"/>
    <property type="match status" value="1"/>
</dbReference>
<evidence type="ECO:0000313" key="4">
    <source>
        <dbReference type="EMBL" id="CAI2384849.1"/>
    </source>
</evidence>
<accession>A0AAD1Y526</accession>
<proteinExistence type="predicted"/>
<feature type="compositionally biased region" description="Polar residues" evidence="2">
    <location>
        <begin position="696"/>
        <end position="706"/>
    </location>
</feature>
<feature type="domain" description="EF-hand" evidence="3">
    <location>
        <begin position="468"/>
        <end position="503"/>
    </location>
</feature>
<organism evidence="4 5">
    <name type="scientific">Euplotes crassus</name>
    <dbReference type="NCBI Taxonomy" id="5936"/>
    <lineage>
        <taxon>Eukaryota</taxon>
        <taxon>Sar</taxon>
        <taxon>Alveolata</taxon>
        <taxon>Ciliophora</taxon>
        <taxon>Intramacronucleata</taxon>
        <taxon>Spirotrichea</taxon>
        <taxon>Hypotrichia</taxon>
        <taxon>Euplotida</taxon>
        <taxon>Euplotidae</taxon>
        <taxon>Moneuplotes</taxon>
    </lineage>
</organism>
<keyword evidence="1" id="KW-0175">Coiled coil</keyword>
<dbReference type="EMBL" id="CAMPGE010027198">
    <property type="protein sequence ID" value="CAI2384849.1"/>
    <property type="molecule type" value="Genomic_DNA"/>
</dbReference>
<dbReference type="Gene3D" id="1.10.238.10">
    <property type="entry name" value="EF-hand"/>
    <property type="match status" value="1"/>
</dbReference>
<name>A0AAD1Y526_EUPCR</name>
<feature type="compositionally biased region" description="Acidic residues" evidence="2">
    <location>
        <begin position="719"/>
        <end position="733"/>
    </location>
</feature>
<dbReference type="GO" id="GO:0005509">
    <property type="term" value="F:calcium ion binding"/>
    <property type="evidence" value="ECO:0007669"/>
    <property type="project" value="InterPro"/>
</dbReference>
<evidence type="ECO:0000313" key="5">
    <source>
        <dbReference type="Proteomes" id="UP001295684"/>
    </source>
</evidence>
<dbReference type="PANTHER" id="PTHR16306:SF1">
    <property type="entry name" value="CHROMOSOME UNDETERMINED SCAFFOLD_7, WHOLE GENOME SHOTGUN SEQUENCE"/>
    <property type="match status" value="1"/>
</dbReference>
<dbReference type="InterPro" id="IPR011992">
    <property type="entry name" value="EF-hand-dom_pair"/>
</dbReference>
<feature type="compositionally biased region" description="Basic and acidic residues" evidence="2">
    <location>
        <begin position="708"/>
        <end position="718"/>
    </location>
</feature>
<comment type="caution">
    <text evidence="4">The sequence shown here is derived from an EMBL/GenBank/DDBJ whole genome shotgun (WGS) entry which is preliminary data.</text>
</comment>
<dbReference type="Proteomes" id="UP001295684">
    <property type="component" value="Unassembled WGS sequence"/>
</dbReference>
<dbReference type="AlphaFoldDB" id="A0AAD1Y526"/>
<gene>
    <name evidence="4" type="ORF">ECRASSUSDP1_LOCUS26389</name>
</gene>
<evidence type="ECO:0000256" key="2">
    <source>
        <dbReference type="SAM" id="MobiDB-lite"/>
    </source>
</evidence>
<dbReference type="InterPro" id="IPR002048">
    <property type="entry name" value="EF_hand_dom"/>
</dbReference>
<feature type="coiled-coil region" evidence="1">
    <location>
        <begin position="93"/>
        <end position="188"/>
    </location>
</feature>
<keyword evidence="5" id="KW-1185">Reference proteome</keyword>
<sequence>MQELSKIILNPNIPKHIKSVHILNLRFETFGLCFSKMNEQVLEEDNSLGKIYTVLFKNIKHIYEDSIGLIKVLRSINDEKKIKAELVTKEFEIMQTLEAAEKIENELQTCKDQLEIVRQERDQYKSELDELNNQVLQQKIQIHEVQEQLQICENKPKIIQNVSNQEEIQALEQEIDELKNENDTMMKILIKRSKKDVLSQSKEYHTREARHYDTSQKQLLFTSEHLYESKEYTSKSLFIQPVGHHTPLGKTREKILTLNHTKEIIKELYQSKKKYDELCKEHKAPIETMEQYLYSYLNNKYGLKPLIIEWTVGIVNAIKLFKDEDHDVYLFAKILKNRCEEDFVESQQQVRDTLNAILKMWAREKYIYKPDYQIDLLLPELKTCAYSLEFYIKVLEKLYPEERDRVYVEMHLEDHLQRQKTRIANNTTFAYCSTVNMTANRKGAVKNEILFTVFEKIVLDYQLNEHCKFLDKFNELFDQIDTDTNGIISRQQFVDLLYQMDIIDYSNLNDTEGGSSEEALHLLNSIDPYETDQIILSEIIKLLTVHTAKIRSSDSESGMEQVSVLEKFVTKALEQEDLQKKVMQKLQERMIEESKNEEPPAPLSKEESEKLLPVKSISKDINLDVNEYVPPQFENLENHALEDIKQEYDNIDQYNANREGEGHAVSENSDEITKDPNLLPRELDPVEEEEKEENSQKMSATESQNELEPDHIPQHDQSEEPVLEAEGEETVKE</sequence>
<reference evidence="4" key="1">
    <citation type="submission" date="2023-07" db="EMBL/GenBank/DDBJ databases">
        <authorList>
            <consortium name="AG Swart"/>
            <person name="Singh M."/>
            <person name="Singh A."/>
            <person name="Seah K."/>
            <person name="Emmerich C."/>
        </authorList>
    </citation>
    <scope>NUCLEOTIDE SEQUENCE</scope>
    <source>
        <strain evidence="4">DP1</strain>
    </source>
</reference>
<dbReference type="PROSITE" id="PS50222">
    <property type="entry name" value="EF_HAND_2"/>
    <property type="match status" value="1"/>
</dbReference>
<dbReference type="PANTHER" id="PTHR16306">
    <property type="entry name" value="TRANSLIN-ASSOCIATED FACTOR X-INTERACTING PROTEIN 1"/>
    <property type="match status" value="1"/>
</dbReference>
<evidence type="ECO:0000256" key="1">
    <source>
        <dbReference type="SAM" id="Coils"/>
    </source>
</evidence>
<protein>
    <recommendedName>
        <fullName evidence="3">EF-hand domain-containing protein</fullName>
    </recommendedName>
</protein>